<accession>A0A2P2QG35</accession>
<proteinExistence type="predicted"/>
<reference evidence="1" key="1">
    <citation type="submission" date="2018-02" db="EMBL/GenBank/DDBJ databases">
        <title>Rhizophora mucronata_Transcriptome.</title>
        <authorList>
            <person name="Meera S.P."/>
            <person name="Sreeshan A."/>
            <person name="Augustine A."/>
        </authorList>
    </citation>
    <scope>NUCLEOTIDE SEQUENCE</scope>
    <source>
        <tissue evidence="1">Leaf</tissue>
    </source>
</reference>
<sequence>MPTYDEVIIDSWLSIVTVIMSDSRQYFS</sequence>
<protein>
    <submittedName>
        <fullName evidence="1">Uncharacterized protein</fullName>
    </submittedName>
</protein>
<dbReference type="AlphaFoldDB" id="A0A2P2QG35"/>
<organism evidence="1">
    <name type="scientific">Rhizophora mucronata</name>
    <name type="common">Asiatic mangrove</name>
    <dbReference type="NCBI Taxonomy" id="61149"/>
    <lineage>
        <taxon>Eukaryota</taxon>
        <taxon>Viridiplantae</taxon>
        <taxon>Streptophyta</taxon>
        <taxon>Embryophyta</taxon>
        <taxon>Tracheophyta</taxon>
        <taxon>Spermatophyta</taxon>
        <taxon>Magnoliopsida</taxon>
        <taxon>eudicotyledons</taxon>
        <taxon>Gunneridae</taxon>
        <taxon>Pentapetalae</taxon>
        <taxon>rosids</taxon>
        <taxon>fabids</taxon>
        <taxon>Malpighiales</taxon>
        <taxon>Rhizophoraceae</taxon>
        <taxon>Rhizophora</taxon>
    </lineage>
</organism>
<dbReference type="EMBL" id="GGEC01085475">
    <property type="protein sequence ID" value="MBX65959.1"/>
    <property type="molecule type" value="Transcribed_RNA"/>
</dbReference>
<evidence type="ECO:0000313" key="1">
    <source>
        <dbReference type="EMBL" id="MBX65959.1"/>
    </source>
</evidence>
<name>A0A2P2QG35_RHIMU</name>